<sequence length="90" mass="10338">MCLRREMSRGCKEDDEEWPPTHSELETPNLRWKKQTNKQTLLRMNFVSRLGQGITPNGGKTSSAQLSRTKGGLGIKPLPIYLKKKRIEKN</sequence>
<proteinExistence type="predicted"/>
<dbReference type="EMBL" id="JBBNAF010000009">
    <property type="protein sequence ID" value="KAK9114412.1"/>
    <property type="molecule type" value="Genomic_DNA"/>
</dbReference>
<gene>
    <name evidence="2" type="ORF">Syun_021209</name>
</gene>
<dbReference type="AlphaFoldDB" id="A0AAP0NNY0"/>
<evidence type="ECO:0000256" key="1">
    <source>
        <dbReference type="SAM" id="MobiDB-lite"/>
    </source>
</evidence>
<comment type="caution">
    <text evidence="2">The sequence shown here is derived from an EMBL/GenBank/DDBJ whole genome shotgun (WGS) entry which is preliminary data.</text>
</comment>
<dbReference type="Proteomes" id="UP001420932">
    <property type="component" value="Unassembled WGS sequence"/>
</dbReference>
<organism evidence="2 3">
    <name type="scientific">Stephania yunnanensis</name>
    <dbReference type="NCBI Taxonomy" id="152371"/>
    <lineage>
        <taxon>Eukaryota</taxon>
        <taxon>Viridiplantae</taxon>
        <taxon>Streptophyta</taxon>
        <taxon>Embryophyta</taxon>
        <taxon>Tracheophyta</taxon>
        <taxon>Spermatophyta</taxon>
        <taxon>Magnoliopsida</taxon>
        <taxon>Ranunculales</taxon>
        <taxon>Menispermaceae</taxon>
        <taxon>Menispermoideae</taxon>
        <taxon>Cissampelideae</taxon>
        <taxon>Stephania</taxon>
    </lineage>
</organism>
<accession>A0AAP0NNY0</accession>
<protein>
    <submittedName>
        <fullName evidence="2">Uncharacterized protein</fullName>
    </submittedName>
</protein>
<evidence type="ECO:0000313" key="2">
    <source>
        <dbReference type="EMBL" id="KAK9114412.1"/>
    </source>
</evidence>
<feature type="region of interest" description="Disordered" evidence="1">
    <location>
        <begin position="1"/>
        <end position="27"/>
    </location>
</feature>
<name>A0AAP0NNY0_9MAGN</name>
<evidence type="ECO:0000313" key="3">
    <source>
        <dbReference type="Proteomes" id="UP001420932"/>
    </source>
</evidence>
<keyword evidence="3" id="KW-1185">Reference proteome</keyword>
<reference evidence="2 3" key="1">
    <citation type="submission" date="2024-01" db="EMBL/GenBank/DDBJ databases">
        <title>Genome assemblies of Stephania.</title>
        <authorList>
            <person name="Yang L."/>
        </authorList>
    </citation>
    <scope>NUCLEOTIDE SEQUENCE [LARGE SCALE GENOMIC DNA]</scope>
    <source>
        <strain evidence="2">YNDBR</strain>
        <tissue evidence="2">Leaf</tissue>
    </source>
</reference>
<feature type="compositionally biased region" description="Basic and acidic residues" evidence="1">
    <location>
        <begin position="1"/>
        <end position="12"/>
    </location>
</feature>